<evidence type="ECO:0000259" key="2">
    <source>
        <dbReference type="Pfam" id="PF13358"/>
    </source>
</evidence>
<keyword evidence="4" id="KW-1185">Reference proteome</keyword>
<dbReference type="InterPro" id="IPR038717">
    <property type="entry name" value="Tc1-like_DDE_dom"/>
</dbReference>
<feature type="domain" description="Tc1-like transposase DDE" evidence="2">
    <location>
        <begin position="343"/>
        <end position="473"/>
    </location>
</feature>
<comment type="caution">
    <text evidence="3">The sequence shown here is derived from an EMBL/GenBank/DDBJ whole genome shotgun (WGS) entry which is preliminary data.</text>
</comment>
<dbReference type="PANTHER" id="PTHR46564:SF1">
    <property type="entry name" value="TRANSPOSASE"/>
    <property type="match status" value="1"/>
</dbReference>
<feature type="compositionally biased region" description="Basic and acidic residues" evidence="1">
    <location>
        <begin position="1"/>
        <end position="28"/>
    </location>
</feature>
<dbReference type="PANTHER" id="PTHR46564">
    <property type="entry name" value="TRANSPOSASE"/>
    <property type="match status" value="1"/>
</dbReference>
<protein>
    <recommendedName>
        <fullName evidence="2">Tc1-like transposase DDE domain-containing protein</fullName>
    </recommendedName>
</protein>
<gene>
    <name evidence="3" type="ORF">BLNAU_22308</name>
</gene>
<evidence type="ECO:0000313" key="3">
    <source>
        <dbReference type="EMBL" id="KAK2942790.1"/>
    </source>
</evidence>
<dbReference type="Proteomes" id="UP001281761">
    <property type="component" value="Unassembled WGS sequence"/>
</dbReference>
<accession>A0ABQ9WXQ4</accession>
<reference evidence="3 4" key="1">
    <citation type="journal article" date="2022" name="bioRxiv">
        <title>Genomics of Preaxostyla Flagellates Illuminates Evolutionary Transitions and the Path Towards Mitochondrial Loss.</title>
        <authorList>
            <person name="Novak L.V.F."/>
            <person name="Treitli S.C."/>
            <person name="Pyrih J."/>
            <person name="Halakuc P."/>
            <person name="Pipaliya S.V."/>
            <person name="Vacek V."/>
            <person name="Brzon O."/>
            <person name="Soukal P."/>
            <person name="Eme L."/>
            <person name="Dacks J.B."/>
            <person name="Karnkowska A."/>
            <person name="Elias M."/>
            <person name="Hampl V."/>
        </authorList>
    </citation>
    <scope>NUCLEOTIDE SEQUENCE [LARGE SCALE GENOMIC DNA]</scope>
    <source>
        <strain evidence="3">NAU3</strain>
        <tissue evidence="3">Gut</tissue>
    </source>
</reference>
<evidence type="ECO:0000256" key="1">
    <source>
        <dbReference type="SAM" id="MobiDB-lite"/>
    </source>
</evidence>
<dbReference type="Gene3D" id="3.30.420.10">
    <property type="entry name" value="Ribonuclease H-like superfamily/Ribonuclease H"/>
    <property type="match status" value="1"/>
</dbReference>
<dbReference type="EMBL" id="JARBJD010000383">
    <property type="protein sequence ID" value="KAK2942790.1"/>
    <property type="molecule type" value="Genomic_DNA"/>
</dbReference>
<name>A0ABQ9WXQ4_9EUKA</name>
<sequence>MTRREERGRRNQEAIRGSEHKEQARSEEMEFPQSEYVNIVAVSSLLSSLSSLSLSMKTTKSAMAAELVKLCVFVREWEAEGWDLGNEADNTQLEALMGNPFASPIEFRGAELLFGLMDTTHIAHHAAIKSSTGACNLIRGPPAPFPPPAPLQQALGVVHFHQRFPLPHAKPKQRTRPKHSQDRIITPATPAKREKLARLYNEFGDRKDAEWYAGEVVLNKFTVIRLLNQLKNHIDITFRLPRGRPKSVNTPFMNEYVRRMLRQEPRRALRKISAKAKTENVKISPTSVHRLLSESNPETGGHPIFTFKKMKLRSPSANTPENKQRRKEFVCEWIGFDQQGYRTIFIDESAWNAETIRRYGWSEINKPAVLDAPPRILSFSLISAISEDGVHHSEIVRGPVNHHVFESYIKRLLASLPKDDTFCFIMDNCSIHNVSTDQIITEANHFLAFNAAYSPDLNPIEQVFGFWKAKVERDVRTWYGEEAFIDGIRAAFDNLDKREIRRTIQHVKTVIWPKVMNDEDL</sequence>
<dbReference type="Pfam" id="PF13358">
    <property type="entry name" value="DDE_3"/>
    <property type="match status" value="1"/>
</dbReference>
<feature type="region of interest" description="Disordered" evidence="1">
    <location>
        <begin position="1"/>
        <end position="29"/>
    </location>
</feature>
<dbReference type="InterPro" id="IPR036397">
    <property type="entry name" value="RNaseH_sf"/>
</dbReference>
<evidence type="ECO:0000313" key="4">
    <source>
        <dbReference type="Proteomes" id="UP001281761"/>
    </source>
</evidence>
<proteinExistence type="predicted"/>
<organism evidence="3 4">
    <name type="scientific">Blattamonas nauphoetae</name>
    <dbReference type="NCBI Taxonomy" id="2049346"/>
    <lineage>
        <taxon>Eukaryota</taxon>
        <taxon>Metamonada</taxon>
        <taxon>Preaxostyla</taxon>
        <taxon>Oxymonadida</taxon>
        <taxon>Blattamonas</taxon>
    </lineage>
</organism>